<comment type="caution">
    <text evidence="2">The sequence shown here is derived from an EMBL/GenBank/DDBJ whole genome shotgun (WGS) entry which is preliminary data.</text>
</comment>
<keyword evidence="3" id="KW-1185">Reference proteome</keyword>
<feature type="domain" description="Ig-like" evidence="1">
    <location>
        <begin position="129"/>
        <end position="214"/>
    </location>
</feature>
<name>A0AAW0UG74_SCYPA</name>
<dbReference type="PANTHER" id="PTHR21261:SF15">
    <property type="entry name" value="BEATEN PATH IIIA, ISOFORM D-RELATED"/>
    <property type="match status" value="1"/>
</dbReference>
<proteinExistence type="predicted"/>
<dbReference type="PANTHER" id="PTHR21261">
    <property type="entry name" value="BEAT PROTEIN"/>
    <property type="match status" value="1"/>
</dbReference>
<gene>
    <name evidence="2" type="ORF">O3P69_004300</name>
</gene>
<evidence type="ECO:0000313" key="2">
    <source>
        <dbReference type="EMBL" id="KAK8399133.1"/>
    </source>
</evidence>
<sequence>MGSRGVRIQGVEVPGEVEAGEDVSLKCWVDPWPGPLYSLSWWKDGSQFYRAAVTASPISRDEPPSSGSLATVFPLPGVSVKAGGRGLGHVVLEEVGVAASGVYTCEAVADFPSFSQQLVSANLTVVDPPDTRPVVSGFRVRYRPGDQLTANCTVLRAHPPPTLTWFINGNKVKEGSAEVIEILPEKDLTSTLTGKVSLPLHQSHFVDSAFNLTCGARIGESLWTATTIRGHLGQGPYLASSGGDSPTYILGDHSQPFQSLHAGGVVSSGLGQCSLLVALVVAGAARLLGHREGGLLLG</sequence>
<dbReference type="EMBL" id="JARAKH010000012">
    <property type="protein sequence ID" value="KAK8399133.1"/>
    <property type="molecule type" value="Genomic_DNA"/>
</dbReference>
<dbReference type="InterPro" id="IPR003599">
    <property type="entry name" value="Ig_sub"/>
</dbReference>
<reference evidence="2 3" key="1">
    <citation type="submission" date="2023-03" db="EMBL/GenBank/DDBJ databases">
        <title>High-quality genome of Scylla paramamosain provides insights in environmental adaptation.</title>
        <authorList>
            <person name="Zhang L."/>
        </authorList>
    </citation>
    <scope>NUCLEOTIDE SEQUENCE [LARGE SCALE GENOMIC DNA]</scope>
    <source>
        <strain evidence="2">LZ_2023a</strain>
        <tissue evidence="2">Muscle</tissue>
    </source>
</reference>
<organism evidence="2 3">
    <name type="scientific">Scylla paramamosain</name>
    <name type="common">Mud crab</name>
    <dbReference type="NCBI Taxonomy" id="85552"/>
    <lineage>
        <taxon>Eukaryota</taxon>
        <taxon>Metazoa</taxon>
        <taxon>Ecdysozoa</taxon>
        <taxon>Arthropoda</taxon>
        <taxon>Crustacea</taxon>
        <taxon>Multicrustacea</taxon>
        <taxon>Malacostraca</taxon>
        <taxon>Eumalacostraca</taxon>
        <taxon>Eucarida</taxon>
        <taxon>Decapoda</taxon>
        <taxon>Pleocyemata</taxon>
        <taxon>Brachyura</taxon>
        <taxon>Eubrachyura</taxon>
        <taxon>Portunoidea</taxon>
        <taxon>Portunidae</taxon>
        <taxon>Portuninae</taxon>
        <taxon>Scylla</taxon>
    </lineage>
</organism>
<dbReference type="Proteomes" id="UP001487740">
    <property type="component" value="Unassembled WGS sequence"/>
</dbReference>
<dbReference type="Gene3D" id="2.60.40.10">
    <property type="entry name" value="Immunoglobulins"/>
    <property type="match status" value="2"/>
</dbReference>
<dbReference type="PROSITE" id="PS50835">
    <property type="entry name" value="IG_LIKE"/>
    <property type="match status" value="2"/>
</dbReference>
<evidence type="ECO:0000259" key="1">
    <source>
        <dbReference type="PROSITE" id="PS50835"/>
    </source>
</evidence>
<dbReference type="InterPro" id="IPR036179">
    <property type="entry name" value="Ig-like_dom_sf"/>
</dbReference>
<dbReference type="InterPro" id="IPR013783">
    <property type="entry name" value="Ig-like_fold"/>
</dbReference>
<evidence type="ECO:0000313" key="3">
    <source>
        <dbReference type="Proteomes" id="UP001487740"/>
    </source>
</evidence>
<feature type="domain" description="Ig-like" evidence="1">
    <location>
        <begin position="16"/>
        <end position="124"/>
    </location>
</feature>
<dbReference type="AlphaFoldDB" id="A0AAW0UG74"/>
<dbReference type="SUPFAM" id="SSF48726">
    <property type="entry name" value="Immunoglobulin"/>
    <property type="match status" value="1"/>
</dbReference>
<protein>
    <recommendedName>
        <fullName evidence="1">Ig-like domain-containing protein</fullName>
    </recommendedName>
</protein>
<dbReference type="InterPro" id="IPR007110">
    <property type="entry name" value="Ig-like_dom"/>
</dbReference>
<dbReference type="SMART" id="SM00409">
    <property type="entry name" value="IG"/>
    <property type="match status" value="1"/>
</dbReference>
<accession>A0AAW0UG74</accession>